<dbReference type="AlphaFoldDB" id="A0A4R2JDX2"/>
<dbReference type="InterPro" id="IPR029058">
    <property type="entry name" value="AB_hydrolase_fold"/>
</dbReference>
<comment type="caution">
    <text evidence="1">The sequence shown here is derived from an EMBL/GenBank/DDBJ whole genome shotgun (WGS) entry which is preliminary data.</text>
</comment>
<gene>
    <name evidence="1" type="ORF">EV192_108276</name>
</gene>
<dbReference type="PANTHER" id="PTHR48098">
    <property type="entry name" value="ENTEROCHELIN ESTERASE-RELATED"/>
    <property type="match status" value="1"/>
</dbReference>
<protein>
    <submittedName>
        <fullName evidence="1">Esterase/lipase superfamily enzyme</fullName>
    </submittedName>
</protein>
<sequence length="241" mass="27303">MRREHVDLPGGTVIAYGHYGRPFLVFPAEQGRAWDFENNGMVSAVTDLVNAGRVKLYCVDSRDSATWSNRDIPLEERARRHGDYETWIHRQVLPFIYADCDGRQDVGTIGCSLGAFHSVLFALRRADLFPLAMGFSGSYDPSTWYGWGDRGDAMYFANPMDFVPNLHGDHLAWLQSRLSVLLVVGQGQWEDTTGSLRSTRHFAGVLQGKGLRCELDVWGHDVPHDWPSWRAQLAHHLPRFC</sequence>
<accession>A0A4R2JDX2</accession>
<dbReference type="OrthoDB" id="9775130at2"/>
<organism evidence="1 2">
    <name type="scientific">Actinocrispum wychmicini</name>
    <dbReference type="NCBI Taxonomy" id="1213861"/>
    <lineage>
        <taxon>Bacteria</taxon>
        <taxon>Bacillati</taxon>
        <taxon>Actinomycetota</taxon>
        <taxon>Actinomycetes</taxon>
        <taxon>Pseudonocardiales</taxon>
        <taxon>Pseudonocardiaceae</taxon>
        <taxon>Actinocrispum</taxon>
    </lineage>
</organism>
<dbReference type="RefSeq" id="WP_132122765.1">
    <property type="nucleotide sequence ID" value="NZ_SLWS01000008.1"/>
</dbReference>
<dbReference type="InterPro" id="IPR050583">
    <property type="entry name" value="Mycobacterial_A85_antigen"/>
</dbReference>
<dbReference type="Pfam" id="PF00756">
    <property type="entry name" value="Esterase"/>
    <property type="match status" value="1"/>
</dbReference>
<keyword evidence="2" id="KW-1185">Reference proteome</keyword>
<name>A0A4R2JDX2_9PSEU</name>
<dbReference type="Proteomes" id="UP000295680">
    <property type="component" value="Unassembled WGS sequence"/>
</dbReference>
<reference evidence="1 2" key="1">
    <citation type="submission" date="2019-03" db="EMBL/GenBank/DDBJ databases">
        <title>Genomic Encyclopedia of Type Strains, Phase IV (KMG-IV): sequencing the most valuable type-strain genomes for metagenomic binning, comparative biology and taxonomic classification.</title>
        <authorList>
            <person name="Goeker M."/>
        </authorList>
    </citation>
    <scope>NUCLEOTIDE SEQUENCE [LARGE SCALE GENOMIC DNA]</scope>
    <source>
        <strain evidence="1 2">DSM 45934</strain>
    </source>
</reference>
<evidence type="ECO:0000313" key="1">
    <source>
        <dbReference type="EMBL" id="TCO54988.1"/>
    </source>
</evidence>
<dbReference type="PANTHER" id="PTHR48098:SF3">
    <property type="entry name" value="IRON(III) ENTEROBACTIN ESTERASE"/>
    <property type="match status" value="1"/>
</dbReference>
<dbReference type="Gene3D" id="3.40.50.1820">
    <property type="entry name" value="alpha/beta hydrolase"/>
    <property type="match status" value="1"/>
</dbReference>
<evidence type="ECO:0000313" key="2">
    <source>
        <dbReference type="Proteomes" id="UP000295680"/>
    </source>
</evidence>
<proteinExistence type="predicted"/>
<dbReference type="EMBL" id="SLWS01000008">
    <property type="protein sequence ID" value="TCO54988.1"/>
    <property type="molecule type" value="Genomic_DNA"/>
</dbReference>
<dbReference type="SUPFAM" id="SSF53474">
    <property type="entry name" value="alpha/beta-Hydrolases"/>
    <property type="match status" value="1"/>
</dbReference>
<dbReference type="InterPro" id="IPR000801">
    <property type="entry name" value="Esterase-like"/>
</dbReference>